<dbReference type="EMBL" id="JBHSBH010000007">
    <property type="protein sequence ID" value="MFC3996087.1"/>
    <property type="molecule type" value="Genomic_DNA"/>
</dbReference>
<organism evidence="1 2">
    <name type="scientific">Nocardiopsis sediminis</name>
    <dbReference type="NCBI Taxonomy" id="1778267"/>
    <lineage>
        <taxon>Bacteria</taxon>
        <taxon>Bacillati</taxon>
        <taxon>Actinomycetota</taxon>
        <taxon>Actinomycetes</taxon>
        <taxon>Streptosporangiales</taxon>
        <taxon>Nocardiopsidaceae</taxon>
        <taxon>Nocardiopsis</taxon>
    </lineage>
</organism>
<protein>
    <submittedName>
        <fullName evidence="1">WXG100 family type VII secretion target</fullName>
    </submittedName>
</protein>
<keyword evidence="2" id="KW-1185">Reference proteome</keyword>
<evidence type="ECO:0000313" key="1">
    <source>
        <dbReference type="EMBL" id="MFC3996087.1"/>
    </source>
</evidence>
<accession>A0ABV8FM95</accession>
<comment type="caution">
    <text evidence="1">The sequence shown here is derived from an EMBL/GenBank/DDBJ whole genome shotgun (WGS) entry which is preliminary data.</text>
</comment>
<sequence>MSLTTSTELGMSTGREAMEAAYEECHAVYTQVDSLRDRLRGTWGGGAEQSFETALAKWLEELRLIVNGMNNMIGVFGGTRTGMLNVEDENLVNSSEWMNQLNPTIFHQAKPVTIFHYTQS</sequence>
<dbReference type="Gene3D" id="1.10.287.1060">
    <property type="entry name" value="ESAT-6-like"/>
    <property type="match status" value="1"/>
</dbReference>
<evidence type="ECO:0000313" key="2">
    <source>
        <dbReference type="Proteomes" id="UP001595847"/>
    </source>
</evidence>
<dbReference type="InterPro" id="IPR036689">
    <property type="entry name" value="ESAT-6-like_sf"/>
</dbReference>
<reference evidence="2" key="1">
    <citation type="journal article" date="2019" name="Int. J. Syst. Evol. Microbiol.">
        <title>The Global Catalogue of Microorganisms (GCM) 10K type strain sequencing project: providing services to taxonomists for standard genome sequencing and annotation.</title>
        <authorList>
            <consortium name="The Broad Institute Genomics Platform"/>
            <consortium name="The Broad Institute Genome Sequencing Center for Infectious Disease"/>
            <person name="Wu L."/>
            <person name="Ma J."/>
        </authorList>
    </citation>
    <scope>NUCLEOTIDE SEQUENCE [LARGE SCALE GENOMIC DNA]</scope>
    <source>
        <strain evidence="2">TBRC 1826</strain>
    </source>
</reference>
<proteinExistence type="predicted"/>
<dbReference type="SUPFAM" id="SSF140453">
    <property type="entry name" value="EsxAB dimer-like"/>
    <property type="match status" value="1"/>
</dbReference>
<name>A0ABV8FM95_9ACTN</name>
<dbReference type="Proteomes" id="UP001595847">
    <property type="component" value="Unassembled WGS sequence"/>
</dbReference>
<dbReference type="RefSeq" id="WP_378531834.1">
    <property type="nucleotide sequence ID" value="NZ_JBHSBH010000007.1"/>
</dbReference>
<gene>
    <name evidence="1" type="ORF">ACFOVU_09195</name>
</gene>